<protein>
    <submittedName>
        <fullName evidence="1">Uncharacterized protein</fullName>
    </submittedName>
</protein>
<sequence length="87" mass="10125">MQLVSLKRTSLTIIRFSTQESSISQKNLKKKEEAKIMTIEDSIELKREPNRSNRQLFGYYFSFKSVFPSLFAGLPDRLVEAFVFTVN</sequence>
<organism evidence="1 2">
    <name type="scientific">Methanosarcina acetivorans (strain ATCC 35395 / DSM 2834 / JCM 12185 / C2A)</name>
    <dbReference type="NCBI Taxonomy" id="188937"/>
    <lineage>
        <taxon>Archaea</taxon>
        <taxon>Methanobacteriati</taxon>
        <taxon>Methanobacteriota</taxon>
        <taxon>Stenosarchaea group</taxon>
        <taxon>Methanomicrobia</taxon>
        <taxon>Methanosarcinales</taxon>
        <taxon>Methanosarcinaceae</taxon>
        <taxon>Methanosarcina</taxon>
    </lineage>
</organism>
<name>Q8TKZ4_METAC</name>
<dbReference type="AlphaFoldDB" id="Q8TKZ4"/>
<keyword evidence="2" id="KW-1185">Reference proteome</keyword>
<proteinExistence type="predicted"/>
<accession>Q8TKZ4</accession>
<evidence type="ECO:0000313" key="2">
    <source>
        <dbReference type="Proteomes" id="UP000002487"/>
    </source>
</evidence>
<dbReference type="Proteomes" id="UP000002487">
    <property type="component" value="Chromosome"/>
</dbReference>
<gene>
    <name evidence="1" type="ordered locus">MA_3249</name>
</gene>
<dbReference type="GeneID" id="1475142"/>
<dbReference type="HOGENOM" id="CLU_2475965_0_0_2"/>
<dbReference type="InParanoid" id="Q8TKZ4"/>
<dbReference type="EMBL" id="AE010299">
    <property type="protein sequence ID" value="AAM06620.1"/>
    <property type="molecule type" value="Genomic_DNA"/>
</dbReference>
<reference evidence="1 2" key="1">
    <citation type="journal article" date="2002" name="Genome Res.">
        <title>The genome of Methanosarcina acetivorans reveals extensive metabolic and physiological diversity.</title>
        <authorList>
            <person name="Galagan J.E."/>
            <person name="Nusbaum C."/>
            <person name="Roy A."/>
            <person name="Endrizzi M.G."/>
            <person name="Macdonald P."/>
            <person name="FitzHugh W."/>
            <person name="Calvo S."/>
            <person name="Engels R."/>
            <person name="Smirnov S."/>
            <person name="Atnoor D."/>
            <person name="Brown A."/>
            <person name="Allen N."/>
            <person name="Naylor J."/>
            <person name="Stange-Thomann N."/>
            <person name="DeArellano K."/>
            <person name="Johnson R."/>
            <person name="Linton L."/>
            <person name="McEwan P."/>
            <person name="McKernan K."/>
            <person name="Talamas J."/>
            <person name="Tirrell A."/>
            <person name="Ye W."/>
            <person name="Zimmer A."/>
            <person name="Barber R.D."/>
            <person name="Cann I."/>
            <person name="Graham D.E."/>
            <person name="Grahame D.A."/>
            <person name="Guss A."/>
            <person name="Hedderich R."/>
            <person name="Ingram-Smith C."/>
            <person name="Kuettner C.H."/>
            <person name="Krzycki J.A."/>
            <person name="Leigh J.A."/>
            <person name="Li W."/>
            <person name="Liu J."/>
            <person name="Mukhopadhyay B."/>
            <person name="Reeve J.N."/>
            <person name="Smith K."/>
            <person name="Springer T.A."/>
            <person name="Umayam L.A."/>
            <person name="White O."/>
            <person name="White R.H."/>
            <person name="de Macario E.C."/>
            <person name="Ferry J.G."/>
            <person name="Jarrell K.F."/>
            <person name="Jing H."/>
            <person name="Macario A.J.L."/>
            <person name="Paulsen I."/>
            <person name="Pritchett M."/>
            <person name="Sowers K.R."/>
            <person name="Swanson R.V."/>
            <person name="Zinder S.H."/>
            <person name="Lander E."/>
            <person name="Metcalf W.W."/>
            <person name="Birren B."/>
        </authorList>
    </citation>
    <scope>NUCLEOTIDE SEQUENCE [LARGE SCALE GENOMIC DNA]</scope>
    <source>
        <strain evidence="2">ATCC 35395 / DSM 2834 / JCM 12185 / C2A</strain>
    </source>
</reference>
<dbReference type="RefSeq" id="WP_011023183.1">
    <property type="nucleotide sequence ID" value="NC_003552.1"/>
</dbReference>
<dbReference type="KEGG" id="mac:MA_3249"/>
<evidence type="ECO:0000313" key="1">
    <source>
        <dbReference type="EMBL" id="AAM06620.1"/>
    </source>
</evidence>
<dbReference type="EnsemblBacteria" id="AAM06620">
    <property type="protein sequence ID" value="AAM06620"/>
    <property type="gene ID" value="MA_3249"/>
</dbReference>